<dbReference type="EMBL" id="FOZL01000001">
    <property type="protein sequence ID" value="SFS12237.1"/>
    <property type="molecule type" value="Genomic_DNA"/>
</dbReference>
<protein>
    <submittedName>
        <fullName evidence="1">Uncharacterized nucleotidyltransferase</fullName>
    </submittedName>
</protein>
<dbReference type="InterPro" id="IPR039498">
    <property type="entry name" value="NTP_transf_5"/>
</dbReference>
<dbReference type="OrthoDB" id="9773927at2"/>
<dbReference type="Proteomes" id="UP000199024">
    <property type="component" value="Unassembled WGS sequence"/>
</dbReference>
<organism evidence="1 2">
    <name type="scientific">Granulicella pectinivorans</name>
    <dbReference type="NCBI Taxonomy" id="474950"/>
    <lineage>
        <taxon>Bacteria</taxon>
        <taxon>Pseudomonadati</taxon>
        <taxon>Acidobacteriota</taxon>
        <taxon>Terriglobia</taxon>
        <taxon>Terriglobales</taxon>
        <taxon>Acidobacteriaceae</taxon>
        <taxon>Granulicella</taxon>
    </lineage>
</organism>
<keyword evidence="1" id="KW-0808">Transferase</keyword>
<gene>
    <name evidence="1" type="ORF">SAMN05421771_2086</name>
</gene>
<reference evidence="1 2" key="1">
    <citation type="submission" date="2016-10" db="EMBL/GenBank/DDBJ databases">
        <authorList>
            <person name="de Groot N.N."/>
        </authorList>
    </citation>
    <scope>NUCLEOTIDE SEQUENCE [LARGE SCALE GENOMIC DNA]</scope>
    <source>
        <strain evidence="1 2">DSM 21001</strain>
    </source>
</reference>
<evidence type="ECO:0000313" key="2">
    <source>
        <dbReference type="Proteomes" id="UP000199024"/>
    </source>
</evidence>
<dbReference type="AlphaFoldDB" id="A0A1I6M9B5"/>
<dbReference type="STRING" id="474950.SAMN05421771_2086"/>
<dbReference type="Gene3D" id="3.30.460.40">
    <property type="match status" value="1"/>
</dbReference>
<dbReference type="GO" id="GO:0016740">
    <property type="term" value="F:transferase activity"/>
    <property type="evidence" value="ECO:0007669"/>
    <property type="project" value="UniProtKB-KW"/>
</dbReference>
<dbReference type="RefSeq" id="WP_089839029.1">
    <property type="nucleotide sequence ID" value="NZ_FOZL01000001.1"/>
</dbReference>
<evidence type="ECO:0000313" key="1">
    <source>
        <dbReference type="EMBL" id="SFS12237.1"/>
    </source>
</evidence>
<keyword evidence="2" id="KW-1185">Reference proteome</keyword>
<proteinExistence type="predicted"/>
<sequence length="403" mass="46126">MYHEAYRQAMLSPEFRLLVAACRWPHSISCRERLDRCLEEAIHWERFLLMVDRHRVVGLVYHALALAAPVHIPADVLAVMKQRSEKQLWQCMGAAGEASRLTSLLDREGIPCLTLKGPSLAILAYGSLALRHCKDNDLLVSPQDVSRAHAILLDAGYRREKPANLVDDKHTRIYMRHRNQFEYFHERTKMQAELHWRMYENNALAQFDPRSWSDRQTVSLGGSRSVRTLSDDALLPYLSLHGAMHGWFRLKWLVDIQAMLPRSQDAAARVLDAAAAHGACRAAEQAIRLCHKLWEIPLPSSMPPDHWTSRRLVAVAYDAIAKNSDPASSSERAAGARVHASHFLIGGTLRYVWHEMINELMLPDDWAKTPKSLRFLHPFLRLPRWLIGRFRRTPSPLHPAVHE</sequence>
<name>A0A1I6M9B5_9BACT</name>
<dbReference type="Pfam" id="PF14907">
    <property type="entry name" value="NTP_transf_5"/>
    <property type="match status" value="1"/>
</dbReference>
<accession>A0A1I6M9B5</accession>